<dbReference type="Proteomes" id="UP000268727">
    <property type="component" value="Unassembled WGS sequence"/>
</dbReference>
<dbReference type="PANTHER" id="PTHR43132:SF8">
    <property type="entry name" value="HTH-TYPE TRANSCRIPTIONAL REGULATOR KMTR"/>
    <property type="match status" value="1"/>
</dbReference>
<keyword evidence="1" id="KW-0805">Transcription regulation</keyword>
<dbReference type="GO" id="GO:0003677">
    <property type="term" value="F:DNA binding"/>
    <property type="evidence" value="ECO:0007669"/>
    <property type="project" value="UniProtKB-KW"/>
</dbReference>
<dbReference type="SUPFAM" id="SSF46785">
    <property type="entry name" value="Winged helix' DNA-binding domain"/>
    <property type="match status" value="1"/>
</dbReference>
<dbReference type="RefSeq" id="WP_123743302.1">
    <property type="nucleotide sequence ID" value="NZ_RJKM01000001.1"/>
</dbReference>
<accession>A0A3N1H4W0</accession>
<sequence>MLKIHFTPADLARTNVAPAVDPLWEIVLSGFQLDRLETTLLRPWVHRLRSDPARVTAMRPGARVLGVLAPRGAYFPDFLTPGRGALGLDLGLEAVRSVDVDRLTHEVHRLGTHHPLPPWTRDLGNPSSDVLRRLVDTWRSYHEAVIRPEEDTIQAAVDADLAQRAHAILTGGLTGLFDSLAPLLRWRAPVLEVDYPLDRHIHLGGRGLRLIPSYFCQGTPISLADPDLPPILVYPIAAEHRLPDQRSGDPLASLLGPTRAAVLHAVGSGRTTSELARRTTISIASASRHTAVLREAGLISSWRHGATIRHSLTDTGTRLLGRT</sequence>
<organism evidence="5 6">
    <name type="scientific">Saccharothrix texasensis</name>
    <dbReference type="NCBI Taxonomy" id="103734"/>
    <lineage>
        <taxon>Bacteria</taxon>
        <taxon>Bacillati</taxon>
        <taxon>Actinomycetota</taxon>
        <taxon>Actinomycetes</taxon>
        <taxon>Pseudonocardiales</taxon>
        <taxon>Pseudonocardiaceae</taxon>
        <taxon>Saccharothrix</taxon>
    </lineage>
</organism>
<gene>
    <name evidence="5" type="ORF">EDD40_2835</name>
</gene>
<dbReference type="Gene3D" id="1.10.10.10">
    <property type="entry name" value="Winged helix-like DNA-binding domain superfamily/Winged helix DNA-binding domain"/>
    <property type="match status" value="1"/>
</dbReference>
<evidence type="ECO:0000256" key="2">
    <source>
        <dbReference type="ARBA" id="ARBA00023125"/>
    </source>
</evidence>
<evidence type="ECO:0000259" key="4">
    <source>
        <dbReference type="SMART" id="SM00418"/>
    </source>
</evidence>
<evidence type="ECO:0000313" key="5">
    <source>
        <dbReference type="EMBL" id="ROP37518.1"/>
    </source>
</evidence>
<dbReference type="Pfam" id="PF12840">
    <property type="entry name" value="HTH_20"/>
    <property type="match status" value="1"/>
</dbReference>
<proteinExistence type="predicted"/>
<keyword evidence="6" id="KW-1185">Reference proteome</keyword>
<dbReference type="OrthoDB" id="3808065at2"/>
<dbReference type="PANTHER" id="PTHR43132">
    <property type="entry name" value="ARSENICAL RESISTANCE OPERON REPRESSOR ARSR-RELATED"/>
    <property type="match status" value="1"/>
</dbReference>
<dbReference type="AlphaFoldDB" id="A0A3N1H4W0"/>
<name>A0A3N1H4W0_9PSEU</name>
<evidence type="ECO:0000256" key="3">
    <source>
        <dbReference type="ARBA" id="ARBA00023163"/>
    </source>
</evidence>
<dbReference type="InterPro" id="IPR036388">
    <property type="entry name" value="WH-like_DNA-bd_sf"/>
</dbReference>
<keyword evidence="2" id="KW-0238">DNA-binding</keyword>
<protein>
    <submittedName>
        <fullName evidence="5">Helix-turn-helix protein</fullName>
    </submittedName>
</protein>
<comment type="caution">
    <text evidence="5">The sequence shown here is derived from an EMBL/GenBank/DDBJ whole genome shotgun (WGS) entry which is preliminary data.</text>
</comment>
<dbReference type="InterPro" id="IPR051011">
    <property type="entry name" value="Metal_resp_trans_reg"/>
</dbReference>
<dbReference type="CDD" id="cd00090">
    <property type="entry name" value="HTH_ARSR"/>
    <property type="match status" value="1"/>
</dbReference>
<dbReference type="InterPro" id="IPR011991">
    <property type="entry name" value="ArsR-like_HTH"/>
</dbReference>
<dbReference type="InterPro" id="IPR001845">
    <property type="entry name" value="HTH_ArsR_DNA-bd_dom"/>
</dbReference>
<feature type="domain" description="HTH arsR-type" evidence="4">
    <location>
        <begin position="249"/>
        <end position="322"/>
    </location>
</feature>
<evidence type="ECO:0000256" key="1">
    <source>
        <dbReference type="ARBA" id="ARBA00023015"/>
    </source>
</evidence>
<dbReference type="SMART" id="SM00418">
    <property type="entry name" value="HTH_ARSR"/>
    <property type="match status" value="1"/>
</dbReference>
<dbReference type="GO" id="GO:0003700">
    <property type="term" value="F:DNA-binding transcription factor activity"/>
    <property type="evidence" value="ECO:0007669"/>
    <property type="project" value="InterPro"/>
</dbReference>
<dbReference type="InterPro" id="IPR036390">
    <property type="entry name" value="WH_DNA-bd_sf"/>
</dbReference>
<dbReference type="EMBL" id="RJKM01000001">
    <property type="protein sequence ID" value="ROP37518.1"/>
    <property type="molecule type" value="Genomic_DNA"/>
</dbReference>
<evidence type="ECO:0000313" key="6">
    <source>
        <dbReference type="Proteomes" id="UP000268727"/>
    </source>
</evidence>
<reference evidence="5 6" key="1">
    <citation type="submission" date="2018-11" db="EMBL/GenBank/DDBJ databases">
        <title>Sequencing the genomes of 1000 actinobacteria strains.</title>
        <authorList>
            <person name="Klenk H.-P."/>
        </authorList>
    </citation>
    <scope>NUCLEOTIDE SEQUENCE [LARGE SCALE GENOMIC DNA]</scope>
    <source>
        <strain evidence="5 6">DSM 44231</strain>
    </source>
</reference>
<keyword evidence="3" id="KW-0804">Transcription</keyword>